<feature type="transmembrane region" description="Helical" evidence="2">
    <location>
        <begin position="465"/>
        <end position="483"/>
    </location>
</feature>
<organism evidence="3 4">
    <name type="scientific">Oerskovia merdavium</name>
    <dbReference type="NCBI Taxonomy" id="2762227"/>
    <lineage>
        <taxon>Bacteria</taxon>
        <taxon>Bacillati</taxon>
        <taxon>Actinomycetota</taxon>
        <taxon>Actinomycetes</taxon>
        <taxon>Micrococcales</taxon>
        <taxon>Cellulomonadaceae</taxon>
        <taxon>Oerskovia</taxon>
    </lineage>
</organism>
<feature type="compositionally biased region" description="Pro residues" evidence="1">
    <location>
        <begin position="529"/>
        <end position="543"/>
    </location>
</feature>
<feature type="transmembrane region" description="Helical" evidence="2">
    <location>
        <begin position="434"/>
        <end position="459"/>
    </location>
</feature>
<evidence type="ECO:0008006" key="5">
    <source>
        <dbReference type="Google" id="ProtNLM"/>
    </source>
</evidence>
<feature type="transmembrane region" description="Helical" evidence="2">
    <location>
        <begin position="174"/>
        <end position="193"/>
    </location>
</feature>
<keyword evidence="2" id="KW-0812">Transmembrane</keyword>
<dbReference type="Proteomes" id="UP000655570">
    <property type="component" value="Unassembled WGS sequence"/>
</dbReference>
<reference evidence="3 4" key="1">
    <citation type="submission" date="2020-08" db="EMBL/GenBank/DDBJ databases">
        <title>A Genomic Blueprint of the Chicken Gut Microbiome.</title>
        <authorList>
            <person name="Gilroy R."/>
            <person name="Ravi A."/>
            <person name="Getino M."/>
            <person name="Pursley I."/>
            <person name="Horton D.L."/>
            <person name="Alikhan N.-F."/>
            <person name="Baker D."/>
            <person name="Gharbi K."/>
            <person name="Hall N."/>
            <person name="Watson M."/>
            <person name="Adriaenssens E.M."/>
            <person name="Foster-Nyarko E."/>
            <person name="Jarju S."/>
            <person name="Secka A."/>
            <person name="Antonio M."/>
            <person name="Oren A."/>
            <person name="Chaudhuri R."/>
            <person name="La Ragione R.M."/>
            <person name="Hildebrand F."/>
            <person name="Pallen M.J."/>
        </authorList>
    </citation>
    <scope>NUCLEOTIDE SEQUENCE [LARGE SCALE GENOMIC DNA]</scope>
    <source>
        <strain evidence="3 4">Sa2CUA9</strain>
    </source>
</reference>
<dbReference type="EMBL" id="JACSQF010000028">
    <property type="protein sequence ID" value="MBD7982749.1"/>
    <property type="molecule type" value="Genomic_DNA"/>
</dbReference>
<protein>
    <recommendedName>
        <fullName evidence="5">TrbL/VirB6 plasmid conjugal transfer protein</fullName>
    </recommendedName>
</protein>
<name>A0ABR8U3Y1_9CELL</name>
<evidence type="ECO:0000256" key="2">
    <source>
        <dbReference type="SAM" id="Phobius"/>
    </source>
</evidence>
<feature type="transmembrane region" description="Helical" evidence="2">
    <location>
        <begin position="407"/>
        <end position="427"/>
    </location>
</feature>
<feature type="transmembrane region" description="Helical" evidence="2">
    <location>
        <begin position="375"/>
        <end position="401"/>
    </location>
</feature>
<sequence length="728" mass="76173">MRTLRLPARATRVLATIAVGAGLVLAGPALSASAAPVGGIMPMKACAPAPEPARPSAGLPGKLAPKPFVGVDNPWTAENEAVGVTGDPFSDPNVTISDVYGYSYKWVDYDTGCLTGSGWGTNMMTGASNFMLATSASTNALTHSSLNFVVTPTWLSPLDGAITSATDMVKKGFFGPWFTPVLVLVAAGVLIAASRADISKAITSTGWALVVLIAATYIMSYPVSSAQAVDGLIQETVTTSARASGTYVPQPGDGPVTQEPIQPGAGQEAAEMSAATRALNQQMDVINRNTLYDAWLEGTLGSSTSTLATTYGPDLFRASHLTWAEAATVEADPKGQGKAIIDAKKDLWVKTAASVESEDATAYRQLTGQAGRWDAAFTVGLQIAVTMPFLLVAGVFVVVAYGATRLFIPLVPALGVFGMLEVARGWVIATVGQVARIILFGVLFWLAALVNISMVTAVLKSEMAWGLKFIIAMMMPILLFKLLKPKSSVPGLGFVKALGRAKLNSMFTRRAVAGGVGDAAEDANRPVADTPPVPDPTPPPKPTQPVADEGPARWVDPNLKYLPVGSRPGRDVVAHGGQDVSVAGSRRQDVPANRAGNRPTFAGAIEGTPQGRHALTGTNRPELVAAPVPSPVYAADRPHAAITSDPSERAAITAEASTEGVRARKEYVATSPEADLSAPVQIMRADERVPEGISQANVQVVDGEEVFVIWRPDGASTTHSLDNAQEDY</sequence>
<dbReference type="RefSeq" id="WP_191805934.1">
    <property type="nucleotide sequence ID" value="NZ_JACSQF010000028.1"/>
</dbReference>
<evidence type="ECO:0000256" key="1">
    <source>
        <dbReference type="SAM" id="MobiDB-lite"/>
    </source>
</evidence>
<keyword evidence="4" id="KW-1185">Reference proteome</keyword>
<keyword evidence="2" id="KW-0472">Membrane</keyword>
<feature type="region of interest" description="Disordered" evidence="1">
    <location>
        <begin position="518"/>
        <end position="554"/>
    </location>
</feature>
<gene>
    <name evidence="3" type="ORF">H9641_18805</name>
</gene>
<accession>A0ABR8U3Y1</accession>
<keyword evidence="2" id="KW-1133">Transmembrane helix</keyword>
<evidence type="ECO:0000313" key="4">
    <source>
        <dbReference type="Proteomes" id="UP000655570"/>
    </source>
</evidence>
<feature type="region of interest" description="Disordered" evidence="1">
    <location>
        <begin position="580"/>
        <end position="610"/>
    </location>
</feature>
<evidence type="ECO:0000313" key="3">
    <source>
        <dbReference type="EMBL" id="MBD7982749.1"/>
    </source>
</evidence>
<proteinExistence type="predicted"/>
<comment type="caution">
    <text evidence="3">The sequence shown here is derived from an EMBL/GenBank/DDBJ whole genome shotgun (WGS) entry which is preliminary data.</text>
</comment>